<keyword evidence="2" id="KW-0547">Nucleotide-binding</keyword>
<dbReference type="Pfam" id="PF07959">
    <property type="entry name" value="Fucose_pyrophosphorylase"/>
    <property type="match status" value="2"/>
</dbReference>
<feature type="domain" description="GDP-fucose pyrophosphorylase" evidence="7">
    <location>
        <begin position="363"/>
        <end position="540"/>
    </location>
</feature>
<dbReference type="Pfam" id="PF00288">
    <property type="entry name" value="GHMP_kinases_N"/>
    <property type="match status" value="1"/>
</dbReference>
<dbReference type="InterPro" id="IPR012887">
    <property type="entry name" value="GDP_fucose_pyrophosphorylase"/>
</dbReference>
<evidence type="ECO:0000259" key="6">
    <source>
        <dbReference type="Pfam" id="PF00288"/>
    </source>
</evidence>
<evidence type="ECO:0000256" key="2">
    <source>
        <dbReference type="ARBA" id="ARBA00022741"/>
    </source>
</evidence>
<evidence type="ECO:0000256" key="5">
    <source>
        <dbReference type="ARBA" id="ARBA00038121"/>
    </source>
</evidence>
<evidence type="ECO:0000256" key="3">
    <source>
        <dbReference type="ARBA" id="ARBA00022777"/>
    </source>
</evidence>
<evidence type="ECO:0000256" key="4">
    <source>
        <dbReference type="ARBA" id="ARBA00022840"/>
    </source>
</evidence>
<dbReference type="Pfam" id="PF08544">
    <property type="entry name" value="GHMP_kinases_C"/>
    <property type="match status" value="1"/>
</dbReference>
<dbReference type="PANTHER" id="PTHR32463">
    <property type="entry name" value="L-FUCOSE KINASE"/>
    <property type="match status" value="1"/>
</dbReference>
<sequence>MDLLSARRAKKYAGEDHTGLLRKAWYHLRLSARHPSRVRTWDAVVLTAASPAQAALYEWQLARAKRMGRIADSTVTLAVPDPDGARIGSGAATLHAIHSLARHLLLLGLISHEVSAPTNELTYNNEALQLIVDAFTKWHILLLHAGGDSKRVPWANPMGKVFLPLPYLAADNPDGPVPLLFDHILAISAGARQAFKTKVILYLALLYIDVCFKSRQLVPPDGCSSVMIVPCNGDVDGNPGMILLIESKLRGNDSSKLTPVMARRSDQRCSCNLLLEVLKKKTTKEFFEFQSALAETRTLLDLGIEGLVGGPVGFAKAAAAVEELWLTLAKATKAGGGRPGNHTDELEHRRGRACGDFYRCSDDLSFLHFGTSSEVLDHLSGTDSGIVGRRHLCYIPETTACDIAASAIILSSKISPCVSVGEDSLLYDSVLAGKIQIGSQSIVVGVNTEGACIETEDKIEFILPGRHCLWEIPLVGCMETIIIYCGLQDNPKISIEDDGTFCGKPWRKVLLDLEIQEIDLWDFTDTADKCLWTAKIFPILVLSKMLSLAMWLMGSTNIIGKDMLSMWKSSRRISLEEVHKSIDFPQLCRSISNHHADLASGIASACMSYGLLGRDISQLCEEILQKDSLGTEICKKLHLLCPSLEGRNPEVLPRSRVYQVQVDLLRACGDDSAACMLEEKVWTAVADETASAVKYRSHGYPSTILQAVQLPAAFLNPPPHHLRAVVELPVRVDFVGGWSDTPPWSLERSGCVLNMAITLEGCLPIRTEIMTTENTGILIIDDANNQLYIKDPGSICTPFDKDDPFRLVKSAFLVSGITHHEILAHSGLRISTWADVPRGSGLGTSSILAAAVMKGLLCLMKEDESNENVARMVLVLEQIMGTGGGWQDQIGGLYPGIKCTHSFPAKPLKLQVIPLTASRQLVQQLEQRLLVVFTGQVRLANQVLQKVVTRYLRRDNMLISSIKRLVALARMGKEALMSSDIDEVGNIMQEAWRLHQELDPYCSNEFVDRLFEFADPYCVGYKLVGAGGGGFALLLAKDHSRAQELRRALEDAPDLDVKTYNWSIFLG</sequence>
<evidence type="ECO:0000313" key="10">
    <source>
        <dbReference type="Proteomes" id="UP001412067"/>
    </source>
</evidence>
<dbReference type="Gene3D" id="3.30.230.120">
    <property type="match status" value="1"/>
</dbReference>
<dbReference type="PRINTS" id="PR00959">
    <property type="entry name" value="MEVGALKINASE"/>
</dbReference>
<dbReference type="InterPro" id="IPR013750">
    <property type="entry name" value="GHMP_kinase_C_dom"/>
</dbReference>
<keyword evidence="1" id="KW-0808">Transferase</keyword>
<dbReference type="Proteomes" id="UP001412067">
    <property type="component" value="Unassembled WGS sequence"/>
</dbReference>
<feature type="domain" description="GDP-fucose pyrophosphorylase" evidence="7">
    <location>
        <begin position="133"/>
        <end position="202"/>
    </location>
</feature>
<proteinExistence type="inferred from homology"/>
<evidence type="ECO:0000259" key="7">
    <source>
        <dbReference type="Pfam" id="PF07959"/>
    </source>
</evidence>
<protein>
    <submittedName>
        <fullName evidence="9">Bifunctional fucokinase/fucose pyrophosphorylase</fullName>
    </submittedName>
</protein>
<evidence type="ECO:0000313" key="9">
    <source>
        <dbReference type="EMBL" id="KAK8969455.1"/>
    </source>
</evidence>
<dbReference type="EMBL" id="JBBWWR010000003">
    <property type="protein sequence ID" value="KAK8969455.1"/>
    <property type="molecule type" value="Genomic_DNA"/>
</dbReference>
<dbReference type="SUPFAM" id="SSF55060">
    <property type="entry name" value="GHMP Kinase, C-terminal domain"/>
    <property type="match status" value="1"/>
</dbReference>
<dbReference type="InterPro" id="IPR036554">
    <property type="entry name" value="GHMP_kinase_C_sf"/>
</dbReference>
<comment type="similarity">
    <text evidence="5">Belongs to the GHMP kinase family.</text>
</comment>
<keyword evidence="10" id="KW-1185">Reference proteome</keyword>
<feature type="domain" description="GHMP kinase C-terminal" evidence="8">
    <location>
        <begin position="974"/>
        <end position="1051"/>
    </location>
</feature>
<comment type="caution">
    <text evidence="9">The sequence shown here is derived from an EMBL/GenBank/DDBJ whole genome shotgun (WGS) entry which is preliminary data.</text>
</comment>
<gene>
    <name evidence="9" type="primary">FKGP</name>
    <name evidence="9" type="ORF">KSP40_PGU003847</name>
</gene>
<feature type="domain" description="GHMP kinase N-terminal" evidence="6">
    <location>
        <begin position="823"/>
        <end position="893"/>
    </location>
</feature>
<evidence type="ECO:0000259" key="8">
    <source>
        <dbReference type="Pfam" id="PF08544"/>
    </source>
</evidence>
<accession>A0ABR2N135</accession>
<reference evidence="9 10" key="1">
    <citation type="journal article" date="2022" name="Nat. Plants">
        <title>Genomes of leafy and leafless Platanthera orchids illuminate the evolution of mycoheterotrophy.</title>
        <authorList>
            <person name="Li M.H."/>
            <person name="Liu K.W."/>
            <person name="Li Z."/>
            <person name="Lu H.C."/>
            <person name="Ye Q.L."/>
            <person name="Zhang D."/>
            <person name="Wang J.Y."/>
            <person name="Li Y.F."/>
            <person name="Zhong Z.M."/>
            <person name="Liu X."/>
            <person name="Yu X."/>
            <person name="Liu D.K."/>
            <person name="Tu X.D."/>
            <person name="Liu B."/>
            <person name="Hao Y."/>
            <person name="Liao X.Y."/>
            <person name="Jiang Y.T."/>
            <person name="Sun W.H."/>
            <person name="Chen J."/>
            <person name="Chen Y.Q."/>
            <person name="Ai Y."/>
            <person name="Zhai J.W."/>
            <person name="Wu S.S."/>
            <person name="Zhou Z."/>
            <person name="Hsiao Y.Y."/>
            <person name="Wu W.L."/>
            <person name="Chen Y.Y."/>
            <person name="Lin Y.F."/>
            <person name="Hsu J.L."/>
            <person name="Li C.Y."/>
            <person name="Wang Z.W."/>
            <person name="Zhao X."/>
            <person name="Zhong W.Y."/>
            <person name="Ma X.K."/>
            <person name="Ma L."/>
            <person name="Huang J."/>
            <person name="Chen G.Z."/>
            <person name="Huang M.Z."/>
            <person name="Huang L."/>
            <person name="Peng D.H."/>
            <person name="Luo Y.B."/>
            <person name="Zou S.Q."/>
            <person name="Chen S.P."/>
            <person name="Lan S."/>
            <person name="Tsai W.C."/>
            <person name="Van de Peer Y."/>
            <person name="Liu Z.J."/>
        </authorList>
    </citation>
    <scope>NUCLEOTIDE SEQUENCE [LARGE SCALE GENOMIC DNA]</scope>
    <source>
        <strain evidence="9">Lor288</strain>
    </source>
</reference>
<dbReference type="SUPFAM" id="SSF54211">
    <property type="entry name" value="Ribosomal protein S5 domain 2-like"/>
    <property type="match status" value="1"/>
</dbReference>
<evidence type="ECO:0000256" key="1">
    <source>
        <dbReference type="ARBA" id="ARBA00022679"/>
    </source>
</evidence>
<dbReference type="InterPro" id="IPR020568">
    <property type="entry name" value="Ribosomal_Su5_D2-typ_SF"/>
</dbReference>
<organism evidence="9 10">
    <name type="scientific">Platanthera guangdongensis</name>
    <dbReference type="NCBI Taxonomy" id="2320717"/>
    <lineage>
        <taxon>Eukaryota</taxon>
        <taxon>Viridiplantae</taxon>
        <taxon>Streptophyta</taxon>
        <taxon>Embryophyta</taxon>
        <taxon>Tracheophyta</taxon>
        <taxon>Spermatophyta</taxon>
        <taxon>Magnoliopsida</taxon>
        <taxon>Liliopsida</taxon>
        <taxon>Asparagales</taxon>
        <taxon>Orchidaceae</taxon>
        <taxon>Orchidoideae</taxon>
        <taxon>Orchideae</taxon>
        <taxon>Orchidinae</taxon>
        <taxon>Platanthera</taxon>
    </lineage>
</organism>
<keyword evidence="3" id="KW-0418">Kinase</keyword>
<dbReference type="PANTHER" id="PTHR32463:SF0">
    <property type="entry name" value="L-FUCOSE KINASE"/>
    <property type="match status" value="1"/>
</dbReference>
<dbReference type="InterPro" id="IPR006204">
    <property type="entry name" value="GHMP_kinase_N_dom"/>
</dbReference>
<keyword evidence="4" id="KW-0067">ATP-binding</keyword>
<dbReference type="InterPro" id="IPR052203">
    <property type="entry name" value="GHMP_Kinase-Related"/>
</dbReference>
<name>A0ABR2N135_9ASPA</name>